<feature type="region of interest" description="Disordered" evidence="1">
    <location>
        <begin position="1"/>
        <end position="23"/>
    </location>
</feature>
<dbReference type="EMBL" id="PVNE01000003">
    <property type="protein sequence ID" value="PRX42143.1"/>
    <property type="molecule type" value="Genomic_DNA"/>
</dbReference>
<keyword evidence="3" id="KW-1185">Reference proteome</keyword>
<protein>
    <submittedName>
        <fullName evidence="2">Uncharacterized protein</fullName>
    </submittedName>
</protein>
<evidence type="ECO:0000256" key="1">
    <source>
        <dbReference type="SAM" id="MobiDB-lite"/>
    </source>
</evidence>
<evidence type="ECO:0000313" key="3">
    <source>
        <dbReference type="Proteomes" id="UP000237797"/>
    </source>
</evidence>
<evidence type="ECO:0000313" key="2">
    <source>
        <dbReference type="EMBL" id="PRX42143.1"/>
    </source>
</evidence>
<sequence length="65" mass="7294">MAGNPHVDKFDRPIPGNPQAIPRLSTHPLPVDEGIPRPCGLWINVLNPIVITRIIWYHVYVFPSG</sequence>
<reference evidence="2 3" key="1">
    <citation type="submission" date="2018-03" db="EMBL/GenBank/DDBJ databases">
        <title>Genomic Encyclopedia of Archaeal and Bacterial Type Strains, Phase II (KMG-II): from individual species to whole genera.</title>
        <authorList>
            <person name="Goeker M."/>
        </authorList>
    </citation>
    <scope>NUCLEOTIDE SEQUENCE [LARGE SCALE GENOMIC DNA]</scope>
    <source>
        <strain evidence="2 3">DSM 44946</strain>
    </source>
</reference>
<feature type="compositionally biased region" description="Basic and acidic residues" evidence="1">
    <location>
        <begin position="1"/>
        <end position="12"/>
    </location>
</feature>
<dbReference type="AlphaFoldDB" id="A0A2T0LI99"/>
<gene>
    <name evidence="2" type="ORF">CLV97_103158</name>
</gene>
<organism evidence="2 3">
    <name type="scientific">Planifilum fimeticola</name>
    <dbReference type="NCBI Taxonomy" id="201975"/>
    <lineage>
        <taxon>Bacteria</taxon>
        <taxon>Bacillati</taxon>
        <taxon>Bacillota</taxon>
        <taxon>Bacilli</taxon>
        <taxon>Bacillales</taxon>
        <taxon>Thermoactinomycetaceae</taxon>
        <taxon>Planifilum</taxon>
    </lineage>
</organism>
<name>A0A2T0LI99_9BACL</name>
<proteinExistence type="predicted"/>
<dbReference type="Proteomes" id="UP000237797">
    <property type="component" value="Unassembled WGS sequence"/>
</dbReference>
<accession>A0A2T0LI99</accession>
<comment type="caution">
    <text evidence="2">The sequence shown here is derived from an EMBL/GenBank/DDBJ whole genome shotgun (WGS) entry which is preliminary data.</text>
</comment>